<sequence length="166" mass="18534">MDPSAPRLSSTPTKRSYDVSELEVSNNVTVHGQVVELSPLKKGRNRENCNYFHGKISDSNKSVKFVSFEPKLRSSIEKLKDQNTSLALTDCQVQTNKFDSNLEVVTTRFSTVEHSPKKFKVDKAEIVDDTVAIDQVFAANVNQHISTCGKVVKVDEIVEITTKFGK</sequence>
<dbReference type="EnsemblMetazoa" id="Aqu2.1.38911_001">
    <property type="protein sequence ID" value="Aqu2.1.38911_001"/>
    <property type="gene ID" value="Aqu2.1.38911"/>
</dbReference>
<dbReference type="InterPro" id="IPR012340">
    <property type="entry name" value="NA-bd_OB-fold"/>
</dbReference>
<dbReference type="AlphaFoldDB" id="A0A1X7VFT1"/>
<evidence type="ECO:0000313" key="1">
    <source>
        <dbReference type="EnsemblMetazoa" id="Aqu2.1.38911_001"/>
    </source>
</evidence>
<protein>
    <recommendedName>
        <fullName evidence="2">Replication protein A OB domain-containing protein</fullName>
    </recommendedName>
</protein>
<proteinExistence type="predicted"/>
<organism evidence="1">
    <name type="scientific">Amphimedon queenslandica</name>
    <name type="common">Sponge</name>
    <dbReference type="NCBI Taxonomy" id="400682"/>
    <lineage>
        <taxon>Eukaryota</taxon>
        <taxon>Metazoa</taxon>
        <taxon>Porifera</taxon>
        <taxon>Demospongiae</taxon>
        <taxon>Heteroscleromorpha</taxon>
        <taxon>Haplosclerida</taxon>
        <taxon>Niphatidae</taxon>
        <taxon>Amphimedon</taxon>
    </lineage>
</organism>
<dbReference type="Gene3D" id="2.40.50.140">
    <property type="entry name" value="Nucleic acid-binding proteins"/>
    <property type="match status" value="1"/>
</dbReference>
<evidence type="ECO:0008006" key="2">
    <source>
        <dbReference type="Google" id="ProtNLM"/>
    </source>
</evidence>
<name>A0A1X7VFT1_AMPQE</name>
<dbReference type="SUPFAM" id="SSF50249">
    <property type="entry name" value="Nucleic acid-binding proteins"/>
    <property type="match status" value="1"/>
</dbReference>
<accession>A0A1X7VFT1</accession>
<reference evidence="1" key="1">
    <citation type="submission" date="2017-05" db="UniProtKB">
        <authorList>
            <consortium name="EnsemblMetazoa"/>
        </authorList>
    </citation>
    <scope>IDENTIFICATION</scope>
</reference>
<dbReference type="InParanoid" id="A0A1X7VFT1"/>